<dbReference type="InterPro" id="IPR040256">
    <property type="entry name" value="At4g02000-like"/>
</dbReference>
<dbReference type="Pfam" id="PF14111">
    <property type="entry name" value="DUF4283"/>
    <property type="match status" value="1"/>
</dbReference>
<dbReference type="OrthoDB" id="994204at2759"/>
<dbReference type="AlphaFoldDB" id="A0A9W3DEF7"/>
<dbReference type="RefSeq" id="XP_056862215.1">
    <property type="nucleotide sequence ID" value="XM_057006235.1"/>
</dbReference>
<feature type="domain" description="DUF4283" evidence="1">
    <location>
        <begin position="32"/>
        <end position="111"/>
    </location>
</feature>
<sequence>MDASLAEVLQGMSLGEDKSIIIPEDDDYCAIEQGERSILGRLLNPSCQNMGRMLRTMPKIWKVYERVRGIALSKERFQFIFELEIDIEMVLRQGFWTFDDWGMAMERWVETPPPNYLQTTIDAVADGIGHVKLIEFDPSKPHLLDYVRVQVVLDVNQPLRDKKSLTLPGGRIEYVDVEYEQ</sequence>
<reference evidence="2" key="1">
    <citation type="journal article" date="2019" name="Database">
        <title>The radish genome database (RadishGD): an integrated information resource for radish genomics.</title>
        <authorList>
            <person name="Yu H.J."/>
            <person name="Baek S."/>
            <person name="Lee Y.J."/>
            <person name="Cho A."/>
            <person name="Mun J.H."/>
        </authorList>
    </citation>
    <scope>NUCLEOTIDE SEQUENCE [LARGE SCALE GENOMIC DNA]</scope>
    <source>
        <strain evidence="2">cv. WK10039</strain>
    </source>
</reference>
<reference evidence="3" key="2">
    <citation type="submission" date="2025-08" db="UniProtKB">
        <authorList>
            <consortium name="RefSeq"/>
        </authorList>
    </citation>
    <scope>IDENTIFICATION</scope>
    <source>
        <tissue evidence="3">Leaf</tissue>
    </source>
</reference>
<dbReference type="Proteomes" id="UP000504610">
    <property type="component" value="Chromosome 3"/>
</dbReference>
<dbReference type="PANTHER" id="PTHR31286:SF178">
    <property type="entry name" value="DUF4283 DOMAIN-CONTAINING PROTEIN"/>
    <property type="match status" value="1"/>
</dbReference>
<keyword evidence="2" id="KW-1185">Reference proteome</keyword>
<dbReference type="KEGG" id="rsz:108835596"/>
<evidence type="ECO:0000259" key="1">
    <source>
        <dbReference type="Pfam" id="PF14111"/>
    </source>
</evidence>
<evidence type="ECO:0000313" key="2">
    <source>
        <dbReference type="Proteomes" id="UP000504610"/>
    </source>
</evidence>
<protein>
    <submittedName>
        <fullName evidence="3">Uncharacterized protein LOC108835596</fullName>
    </submittedName>
</protein>
<gene>
    <name evidence="3" type="primary">LOC108835596</name>
</gene>
<dbReference type="GeneID" id="108835596"/>
<dbReference type="PANTHER" id="PTHR31286">
    <property type="entry name" value="GLYCINE-RICH CELL WALL STRUCTURAL PROTEIN 1.8-LIKE"/>
    <property type="match status" value="1"/>
</dbReference>
<name>A0A9W3DEF7_RAPSA</name>
<dbReference type="InterPro" id="IPR025558">
    <property type="entry name" value="DUF4283"/>
</dbReference>
<organism evidence="2 3">
    <name type="scientific">Raphanus sativus</name>
    <name type="common">Radish</name>
    <name type="synonym">Raphanus raphanistrum var. sativus</name>
    <dbReference type="NCBI Taxonomy" id="3726"/>
    <lineage>
        <taxon>Eukaryota</taxon>
        <taxon>Viridiplantae</taxon>
        <taxon>Streptophyta</taxon>
        <taxon>Embryophyta</taxon>
        <taxon>Tracheophyta</taxon>
        <taxon>Spermatophyta</taxon>
        <taxon>Magnoliopsida</taxon>
        <taxon>eudicotyledons</taxon>
        <taxon>Gunneridae</taxon>
        <taxon>Pentapetalae</taxon>
        <taxon>rosids</taxon>
        <taxon>malvids</taxon>
        <taxon>Brassicales</taxon>
        <taxon>Brassicaceae</taxon>
        <taxon>Brassiceae</taxon>
        <taxon>Raphanus</taxon>
    </lineage>
</organism>
<evidence type="ECO:0000313" key="3">
    <source>
        <dbReference type="RefSeq" id="XP_056862215.1"/>
    </source>
</evidence>
<accession>A0A9W3DEF7</accession>
<proteinExistence type="predicted"/>